<feature type="domain" description="Thiamine phosphate synthase/TenI" evidence="1">
    <location>
        <begin position="338"/>
        <end position="504"/>
    </location>
</feature>
<comment type="caution">
    <text evidence="3">The sequence shown here is derived from an EMBL/GenBank/DDBJ whole genome shotgun (WGS) entry which is preliminary data.</text>
</comment>
<dbReference type="AlphaFoldDB" id="A0A9X3ECK7"/>
<evidence type="ECO:0000313" key="4">
    <source>
        <dbReference type="Proteomes" id="UP001150830"/>
    </source>
</evidence>
<dbReference type="PANTHER" id="PTHR20858:SF17">
    <property type="entry name" value="HYDROXYMETHYLPYRIMIDINE_PHOSPHOMETHYLPYRIMIDINE KINASE THI20-RELATED"/>
    <property type="match status" value="1"/>
</dbReference>
<evidence type="ECO:0000259" key="2">
    <source>
        <dbReference type="Pfam" id="PF08543"/>
    </source>
</evidence>
<dbReference type="InterPro" id="IPR029056">
    <property type="entry name" value="Ribokinase-like"/>
</dbReference>
<dbReference type="GO" id="GO:0005829">
    <property type="term" value="C:cytosol"/>
    <property type="evidence" value="ECO:0007669"/>
    <property type="project" value="TreeGrafter"/>
</dbReference>
<dbReference type="SUPFAM" id="SSF53613">
    <property type="entry name" value="Ribokinase-like"/>
    <property type="match status" value="1"/>
</dbReference>
<proteinExistence type="predicted"/>
<evidence type="ECO:0000313" key="3">
    <source>
        <dbReference type="EMBL" id="MCY0964650.1"/>
    </source>
</evidence>
<dbReference type="Gene3D" id="3.20.20.70">
    <property type="entry name" value="Aldolase class I"/>
    <property type="match status" value="1"/>
</dbReference>
<gene>
    <name evidence="3" type="ORF">OUO13_05595</name>
</gene>
<dbReference type="InterPro" id="IPR036206">
    <property type="entry name" value="ThiamineP_synth_sf"/>
</dbReference>
<protein>
    <submittedName>
        <fullName evidence="3">Thiamine phosphate synthase</fullName>
    </submittedName>
</protein>
<dbReference type="Gene3D" id="3.40.1190.20">
    <property type="match status" value="1"/>
</dbReference>
<dbReference type="EMBL" id="JAPNOA010000018">
    <property type="protein sequence ID" value="MCY0964650.1"/>
    <property type="molecule type" value="Genomic_DNA"/>
</dbReference>
<dbReference type="GO" id="GO:0009228">
    <property type="term" value="P:thiamine biosynthetic process"/>
    <property type="evidence" value="ECO:0007669"/>
    <property type="project" value="UniProtKB-KW"/>
</dbReference>
<dbReference type="Pfam" id="PF08543">
    <property type="entry name" value="Phos_pyr_kin"/>
    <property type="match status" value="1"/>
</dbReference>
<dbReference type="GO" id="GO:0008972">
    <property type="term" value="F:phosphomethylpyrimidine kinase activity"/>
    <property type="evidence" value="ECO:0007669"/>
    <property type="project" value="TreeGrafter"/>
</dbReference>
<name>A0A9X3ECK7_9GAMM</name>
<keyword evidence="4" id="KW-1185">Reference proteome</keyword>
<dbReference type="InterPro" id="IPR022998">
    <property type="entry name" value="ThiamineP_synth_TenI"/>
</dbReference>
<evidence type="ECO:0000259" key="1">
    <source>
        <dbReference type="Pfam" id="PF02581"/>
    </source>
</evidence>
<dbReference type="Pfam" id="PF02581">
    <property type="entry name" value="TMP-TENI"/>
    <property type="match status" value="1"/>
</dbReference>
<dbReference type="PANTHER" id="PTHR20858">
    <property type="entry name" value="PHOSPHOMETHYLPYRIMIDINE KINASE"/>
    <property type="match status" value="1"/>
</dbReference>
<accession>A0A9X3ECK7</accession>
<dbReference type="CDD" id="cd00564">
    <property type="entry name" value="TMP_TenI"/>
    <property type="match status" value="1"/>
</dbReference>
<reference evidence="3" key="1">
    <citation type="submission" date="2022-11" db="EMBL/GenBank/DDBJ databases">
        <title>Parathalassolutuus dongxingensis gen. nov., sp. nov., a novel member of family Oceanospirillaceae isolated from a coastal shrimp pond in Guangxi, China.</title>
        <authorList>
            <person name="Chen H."/>
        </authorList>
    </citation>
    <scope>NUCLEOTIDE SEQUENCE</scope>
    <source>
        <strain evidence="3">G-43</strain>
    </source>
</reference>
<organism evidence="3 4">
    <name type="scientific">Parathalassolituus penaei</name>
    <dbReference type="NCBI Taxonomy" id="2997323"/>
    <lineage>
        <taxon>Bacteria</taxon>
        <taxon>Pseudomonadati</taxon>
        <taxon>Pseudomonadota</taxon>
        <taxon>Gammaproteobacteria</taxon>
        <taxon>Oceanospirillales</taxon>
        <taxon>Oceanospirillaceae</taxon>
        <taxon>Parathalassolituus</taxon>
    </lineage>
</organism>
<dbReference type="RefSeq" id="WP_283172863.1">
    <property type="nucleotide sequence ID" value="NZ_JAPNOA010000018.1"/>
</dbReference>
<dbReference type="SUPFAM" id="SSF51391">
    <property type="entry name" value="Thiamin phosphate synthase"/>
    <property type="match status" value="1"/>
</dbReference>
<dbReference type="Proteomes" id="UP001150830">
    <property type="component" value="Unassembled WGS sequence"/>
</dbReference>
<dbReference type="GO" id="GO:0008902">
    <property type="term" value="F:hydroxymethylpyrimidine kinase activity"/>
    <property type="evidence" value="ECO:0007669"/>
    <property type="project" value="TreeGrafter"/>
</dbReference>
<sequence>MTEAVVRPQLWTITASDTSSGAGMQADLAVAHSLGVQCGCVVIAITSQNSRGVAHSQTLDLPLIEQQWQALAADGWPAVIRLGWLPAEPAFIDWLLVRLQECQAQVVWDPVLGATRVNSGSGELGSGCGGDAGLQQLRRLLPHIDVLTPNQAEARLLAGLDNSASQTQALDALLELGVRSVLLTGGDALAEDDRIYDWFAQRVAANNQNPEELAVDRFVISHPRLPLSAHGTGCHLAAGLASALARGERLYDAVITAIRVARASLAHATERASGYHNCFATLEQSSWPELDLQLQVVPCQSVSDVEAGAAEAVDDLIRMPLQFPKLDRPLGLYGLVDNLEWLQRLLELGVDTLQWRVKTPTGDFREQTAEAIRMCEQAGVPLYINDYWQLALELGAWGVHLGQEDLATADLYALAEAGIALGVSTHTEWEILRARAVRPSYIAFGPIYPPLSKKLKYPPLGIERVGRWVAANPDYPHTTIGGITADNIGDVMSTGIGSAAIVTELRNDAELPERLAILRQYL</sequence>
<feature type="domain" description="Pyridoxamine kinase/Phosphomethylpyrimidine kinase" evidence="2">
    <location>
        <begin position="17"/>
        <end position="274"/>
    </location>
</feature>
<dbReference type="InterPro" id="IPR013785">
    <property type="entry name" value="Aldolase_TIM"/>
</dbReference>
<dbReference type="InterPro" id="IPR013749">
    <property type="entry name" value="PM/HMP-P_kinase-1"/>
</dbReference>